<name>A0A2Z7C6Y7_9LAMI</name>
<gene>
    <name evidence="2" type="ORF">F511_05677</name>
</gene>
<keyword evidence="3" id="KW-1185">Reference proteome</keyword>
<evidence type="ECO:0000313" key="2">
    <source>
        <dbReference type="EMBL" id="KZV40200.1"/>
    </source>
</evidence>
<dbReference type="Proteomes" id="UP000250235">
    <property type="component" value="Unassembled WGS sequence"/>
</dbReference>
<evidence type="ECO:0000313" key="3">
    <source>
        <dbReference type="Proteomes" id="UP000250235"/>
    </source>
</evidence>
<organism evidence="2 3">
    <name type="scientific">Dorcoceras hygrometricum</name>
    <dbReference type="NCBI Taxonomy" id="472368"/>
    <lineage>
        <taxon>Eukaryota</taxon>
        <taxon>Viridiplantae</taxon>
        <taxon>Streptophyta</taxon>
        <taxon>Embryophyta</taxon>
        <taxon>Tracheophyta</taxon>
        <taxon>Spermatophyta</taxon>
        <taxon>Magnoliopsida</taxon>
        <taxon>eudicotyledons</taxon>
        <taxon>Gunneridae</taxon>
        <taxon>Pentapetalae</taxon>
        <taxon>asterids</taxon>
        <taxon>lamiids</taxon>
        <taxon>Lamiales</taxon>
        <taxon>Gesneriaceae</taxon>
        <taxon>Didymocarpoideae</taxon>
        <taxon>Trichosporeae</taxon>
        <taxon>Loxocarpinae</taxon>
        <taxon>Dorcoceras</taxon>
    </lineage>
</organism>
<sequence>MREQRPFITLVLPAPATMAGAPPAGPSPGPAGPNLTDLGSYLDKPWRTDRRKWTYQPCSEMRLPRPPWLSLVHLTS</sequence>
<dbReference type="AlphaFoldDB" id="A0A2Z7C6Y7"/>
<dbReference type="EMBL" id="KV000495">
    <property type="protein sequence ID" value="KZV40200.1"/>
    <property type="molecule type" value="Genomic_DNA"/>
</dbReference>
<feature type="region of interest" description="Disordered" evidence="1">
    <location>
        <begin position="17"/>
        <end position="40"/>
    </location>
</feature>
<evidence type="ECO:0000256" key="1">
    <source>
        <dbReference type="SAM" id="MobiDB-lite"/>
    </source>
</evidence>
<proteinExistence type="predicted"/>
<accession>A0A2Z7C6Y7</accession>
<reference evidence="2 3" key="1">
    <citation type="journal article" date="2015" name="Proc. Natl. Acad. Sci. U.S.A.">
        <title>The resurrection genome of Boea hygrometrica: A blueprint for survival of dehydration.</title>
        <authorList>
            <person name="Xiao L."/>
            <person name="Yang G."/>
            <person name="Zhang L."/>
            <person name="Yang X."/>
            <person name="Zhao S."/>
            <person name="Ji Z."/>
            <person name="Zhou Q."/>
            <person name="Hu M."/>
            <person name="Wang Y."/>
            <person name="Chen M."/>
            <person name="Xu Y."/>
            <person name="Jin H."/>
            <person name="Xiao X."/>
            <person name="Hu G."/>
            <person name="Bao F."/>
            <person name="Hu Y."/>
            <person name="Wan P."/>
            <person name="Li L."/>
            <person name="Deng X."/>
            <person name="Kuang T."/>
            <person name="Xiang C."/>
            <person name="Zhu J.K."/>
            <person name="Oliver M.J."/>
            <person name="He Y."/>
        </authorList>
    </citation>
    <scope>NUCLEOTIDE SEQUENCE [LARGE SCALE GENOMIC DNA]</scope>
    <source>
        <strain evidence="3">cv. XS01</strain>
    </source>
</reference>
<protein>
    <submittedName>
        <fullName evidence="2">Uncharacterized protein</fullName>
    </submittedName>
</protein>